<protein>
    <recommendedName>
        <fullName evidence="5">Zinc finger C3HC4 RING-type domain-containing protein</fullName>
    </recommendedName>
</protein>
<dbReference type="EMBL" id="HE796957">
    <property type="protein sequence ID" value="CCL99925.1"/>
    <property type="molecule type" value="Genomic_DNA"/>
</dbReference>
<dbReference type="CDD" id="cd16449">
    <property type="entry name" value="RING-HC"/>
    <property type="match status" value="1"/>
</dbReference>
<proteinExistence type="predicted"/>
<evidence type="ECO:0000256" key="4">
    <source>
        <dbReference type="SAM" id="MobiDB-lite"/>
    </source>
</evidence>
<keyword evidence="2" id="KW-0863">Zinc-finger</keyword>
<feature type="domain" description="Zinc finger C3HC4 RING-type" evidence="5">
    <location>
        <begin position="299"/>
        <end position="329"/>
    </location>
</feature>
<dbReference type="AlphaFoldDB" id="J4GLY2"/>
<feature type="region of interest" description="Disordered" evidence="4">
    <location>
        <begin position="1"/>
        <end position="116"/>
    </location>
</feature>
<dbReference type="HOGENOM" id="CLU_801769_0_0_1"/>
<dbReference type="Gene3D" id="3.30.40.10">
    <property type="entry name" value="Zinc/RING finger domain, C3HC4 (zinc finger)"/>
    <property type="match status" value="1"/>
</dbReference>
<dbReference type="InterPro" id="IPR013083">
    <property type="entry name" value="Znf_RING/FYVE/PHD"/>
</dbReference>
<organism evidence="6 7">
    <name type="scientific">Fibroporia radiculosa</name>
    <dbReference type="NCBI Taxonomy" id="599839"/>
    <lineage>
        <taxon>Eukaryota</taxon>
        <taxon>Fungi</taxon>
        <taxon>Dikarya</taxon>
        <taxon>Basidiomycota</taxon>
        <taxon>Agaricomycotina</taxon>
        <taxon>Agaricomycetes</taxon>
        <taxon>Polyporales</taxon>
        <taxon>Fibroporiaceae</taxon>
        <taxon>Fibroporia</taxon>
    </lineage>
</organism>
<dbReference type="OrthoDB" id="6270329at2759"/>
<keyword evidence="3" id="KW-0862">Zinc</keyword>
<evidence type="ECO:0000256" key="2">
    <source>
        <dbReference type="ARBA" id="ARBA00022771"/>
    </source>
</evidence>
<sequence length="346" mass="36342">MEVGHAPDLTPDMPLPAPTTITIRSLRPCRSRGPSAHSNSISRSATASSSQSRANSVGPSSMALSDEADPGLMTAVHADADSARSAGEASLEQQPMDMVWEPDDGPIERPRKRRRVDDQHYCSAYDESAPDAPPLFTALPSIRSSSGSAEDDMEPTFVEAELGGGSVIGQGSSHAGVSSENSGSTAILSDVPSGCDTPGKTSLTVMAPVAGPSHVRNTADEAKEKSSSVVDQNDGPIDVDALPDSLYPLPSRGRGKRRAESLVADDEPSQHASSSKEPLKTSACEQATCGDEPLSEYTCPICFTPPMRATLTPCGHICCGECLFTAVKTTIQRNMYTVPASERIAR</sequence>
<dbReference type="GO" id="GO:0008270">
    <property type="term" value="F:zinc ion binding"/>
    <property type="evidence" value="ECO:0007669"/>
    <property type="project" value="UniProtKB-KW"/>
</dbReference>
<feature type="compositionally biased region" description="Polar residues" evidence="4">
    <location>
        <begin position="169"/>
        <end position="187"/>
    </location>
</feature>
<gene>
    <name evidence="6" type="ORF">FIBRA_01950</name>
</gene>
<name>J4GLY2_9APHY</name>
<accession>J4GLY2</accession>
<dbReference type="SUPFAM" id="SSF57850">
    <property type="entry name" value="RING/U-box"/>
    <property type="match status" value="1"/>
</dbReference>
<dbReference type="GeneID" id="24094836"/>
<evidence type="ECO:0000313" key="6">
    <source>
        <dbReference type="EMBL" id="CCL99925.1"/>
    </source>
</evidence>
<dbReference type="STRING" id="599839.J4GLY2"/>
<feature type="compositionally biased region" description="Basic and acidic residues" evidence="4">
    <location>
        <begin position="217"/>
        <end position="226"/>
    </location>
</feature>
<keyword evidence="1" id="KW-0479">Metal-binding</keyword>
<dbReference type="Pfam" id="PF00097">
    <property type="entry name" value="zf-C3HC4"/>
    <property type="match status" value="1"/>
</dbReference>
<dbReference type="Proteomes" id="UP000006352">
    <property type="component" value="Unassembled WGS sequence"/>
</dbReference>
<evidence type="ECO:0000256" key="3">
    <source>
        <dbReference type="ARBA" id="ARBA00022833"/>
    </source>
</evidence>
<evidence type="ECO:0000313" key="7">
    <source>
        <dbReference type="Proteomes" id="UP000006352"/>
    </source>
</evidence>
<evidence type="ECO:0000259" key="5">
    <source>
        <dbReference type="Pfam" id="PF00097"/>
    </source>
</evidence>
<reference evidence="6 7" key="1">
    <citation type="journal article" date="2012" name="Appl. Environ. Microbiol.">
        <title>Short-read sequencing for genomic analysis of the brown rot fungus Fibroporia radiculosa.</title>
        <authorList>
            <person name="Tang J.D."/>
            <person name="Perkins A.D."/>
            <person name="Sonstegard T.S."/>
            <person name="Schroeder S.G."/>
            <person name="Burgess S.C."/>
            <person name="Diehl S.V."/>
        </authorList>
    </citation>
    <scope>NUCLEOTIDE SEQUENCE [LARGE SCALE GENOMIC DNA]</scope>
    <source>
        <strain evidence="6 7">TFFH 294</strain>
    </source>
</reference>
<dbReference type="InParanoid" id="J4GLY2"/>
<dbReference type="InterPro" id="IPR018957">
    <property type="entry name" value="Znf_C3HC4_RING-type"/>
</dbReference>
<evidence type="ECO:0000256" key="1">
    <source>
        <dbReference type="ARBA" id="ARBA00022723"/>
    </source>
</evidence>
<feature type="compositionally biased region" description="Low complexity" evidence="4">
    <location>
        <begin position="38"/>
        <end position="56"/>
    </location>
</feature>
<feature type="region of interest" description="Disordered" evidence="4">
    <location>
        <begin position="167"/>
        <end position="282"/>
    </location>
</feature>
<dbReference type="RefSeq" id="XP_012179208.1">
    <property type="nucleotide sequence ID" value="XM_012323818.1"/>
</dbReference>
<keyword evidence="7" id="KW-1185">Reference proteome</keyword>